<keyword evidence="3" id="KW-1185">Reference proteome</keyword>
<feature type="compositionally biased region" description="Polar residues" evidence="1">
    <location>
        <begin position="110"/>
        <end position="126"/>
    </location>
</feature>
<comment type="caution">
    <text evidence="2">The sequence shown here is derived from an EMBL/GenBank/DDBJ whole genome shotgun (WGS) entry which is preliminary data.</text>
</comment>
<accession>A0A9P6LAW0</accession>
<dbReference type="EMBL" id="WIUZ02000003">
    <property type="protein sequence ID" value="KAF9789751.1"/>
    <property type="molecule type" value="Genomic_DNA"/>
</dbReference>
<reference evidence="2" key="2">
    <citation type="submission" date="2020-11" db="EMBL/GenBank/DDBJ databases">
        <authorList>
            <consortium name="DOE Joint Genome Institute"/>
            <person name="Kuo A."/>
            <person name="Miyauchi S."/>
            <person name="Kiss E."/>
            <person name="Drula E."/>
            <person name="Kohler A."/>
            <person name="Sanchez-Garcia M."/>
            <person name="Andreopoulos B."/>
            <person name="Barry K.W."/>
            <person name="Bonito G."/>
            <person name="Buee M."/>
            <person name="Carver A."/>
            <person name="Chen C."/>
            <person name="Cichocki N."/>
            <person name="Clum A."/>
            <person name="Culley D."/>
            <person name="Crous P.W."/>
            <person name="Fauchery L."/>
            <person name="Girlanda M."/>
            <person name="Hayes R."/>
            <person name="Keri Z."/>
            <person name="Labutti K."/>
            <person name="Lipzen A."/>
            <person name="Lombard V."/>
            <person name="Magnuson J."/>
            <person name="Maillard F."/>
            <person name="Morin E."/>
            <person name="Murat C."/>
            <person name="Nolan M."/>
            <person name="Ohm R."/>
            <person name="Pangilinan J."/>
            <person name="Pereira M."/>
            <person name="Perotto S."/>
            <person name="Peter M."/>
            <person name="Riley R."/>
            <person name="Sitrit Y."/>
            <person name="Stielow B."/>
            <person name="Szollosi G."/>
            <person name="Zifcakova L."/>
            <person name="Stursova M."/>
            <person name="Spatafora J.W."/>
            <person name="Tedersoo L."/>
            <person name="Vaario L.-M."/>
            <person name="Yamada A."/>
            <person name="Yan M."/>
            <person name="Wang P."/>
            <person name="Xu J."/>
            <person name="Bruns T."/>
            <person name="Baldrian P."/>
            <person name="Vilgalys R."/>
            <person name="Henrissat B."/>
            <person name="Grigoriev I.V."/>
            <person name="Hibbett D."/>
            <person name="Nagy L.G."/>
            <person name="Martin F.M."/>
        </authorList>
    </citation>
    <scope>NUCLEOTIDE SEQUENCE</scope>
    <source>
        <strain evidence="2">UH-Tt-Lm1</strain>
    </source>
</reference>
<sequence length="172" mass="17996">MSPSPSPTPAGKGPHDDRASPVVREVKPPQGRSADRHLPGTSTHVLDQAQTDNPAAHQPADTAESPNPRLKFVPAVPTSPGNPLSGRTRNKYLSVNPPPVKPANTPVPSSPSSSGLQGVQPSGQPDSSKHLLFNNQTRCRQCKQPMNKEGTCPNCNQGGPPKGWAGTDGRTG</sequence>
<evidence type="ECO:0000313" key="3">
    <source>
        <dbReference type="Proteomes" id="UP000736335"/>
    </source>
</evidence>
<dbReference type="AlphaFoldDB" id="A0A9P6LAW0"/>
<feature type="compositionally biased region" description="Basic and acidic residues" evidence="1">
    <location>
        <begin position="13"/>
        <end position="38"/>
    </location>
</feature>
<reference evidence="2" key="1">
    <citation type="journal article" date="2020" name="Nat. Commun.">
        <title>Large-scale genome sequencing of mycorrhizal fungi provides insights into the early evolution of symbiotic traits.</title>
        <authorList>
            <person name="Miyauchi S."/>
            <person name="Kiss E."/>
            <person name="Kuo A."/>
            <person name="Drula E."/>
            <person name="Kohler A."/>
            <person name="Sanchez-Garcia M."/>
            <person name="Morin E."/>
            <person name="Andreopoulos B."/>
            <person name="Barry K.W."/>
            <person name="Bonito G."/>
            <person name="Buee M."/>
            <person name="Carver A."/>
            <person name="Chen C."/>
            <person name="Cichocki N."/>
            <person name="Clum A."/>
            <person name="Culley D."/>
            <person name="Crous P.W."/>
            <person name="Fauchery L."/>
            <person name="Girlanda M."/>
            <person name="Hayes R.D."/>
            <person name="Keri Z."/>
            <person name="LaButti K."/>
            <person name="Lipzen A."/>
            <person name="Lombard V."/>
            <person name="Magnuson J."/>
            <person name="Maillard F."/>
            <person name="Murat C."/>
            <person name="Nolan M."/>
            <person name="Ohm R.A."/>
            <person name="Pangilinan J."/>
            <person name="Pereira M.F."/>
            <person name="Perotto S."/>
            <person name="Peter M."/>
            <person name="Pfister S."/>
            <person name="Riley R."/>
            <person name="Sitrit Y."/>
            <person name="Stielow J.B."/>
            <person name="Szollosi G."/>
            <person name="Zifcakova L."/>
            <person name="Stursova M."/>
            <person name="Spatafora J.W."/>
            <person name="Tedersoo L."/>
            <person name="Vaario L.M."/>
            <person name="Yamada A."/>
            <person name="Yan M."/>
            <person name="Wang P."/>
            <person name="Xu J."/>
            <person name="Bruns T."/>
            <person name="Baldrian P."/>
            <person name="Vilgalys R."/>
            <person name="Dunand C."/>
            <person name="Henrissat B."/>
            <person name="Grigoriev I.V."/>
            <person name="Hibbett D."/>
            <person name="Nagy L.G."/>
            <person name="Martin F.M."/>
        </authorList>
    </citation>
    <scope>NUCLEOTIDE SEQUENCE</scope>
    <source>
        <strain evidence="2">UH-Tt-Lm1</strain>
    </source>
</reference>
<proteinExistence type="predicted"/>
<feature type="compositionally biased region" description="Polar residues" evidence="1">
    <location>
        <begin position="40"/>
        <end position="53"/>
    </location>
</feature>
<dbReference type="Proteomes" id="UP000736335">
    <property type="component" value="Unassembled WGS sequence"/>
</dbReference>
<organism evidence="2 3">
    <name type="scientific">Thelephora terrestris</name>
    <dbReference type="NCBI Taxonomy" id="56493"/>
    <lineage>
        <taxon>Eukaryota</taxon>
        <taxon>Fungi</taxon>
        <taxon>Dikarya</taxon>
        <taxon>Basidiomycota</taxon>
        <taxon>Agaricomycotina</taxon>
        <taxon>Agaricomycetes</taxon>
        <taxon>Thelephorales</taxon>
        <taxon>Thelephoraceae</taxon>
        <taxon>Thelephora</taxon>
    </lineage>
</organism>
<name>A0A9P6LAW0_9AGAM</name>
<feature type="region of interest" description="Disordered" evidence="1">
    <location>
        <begin position="1"/>
        <end position="132"/>
    </location>
</feature>
<feature type="region of interest" description="Disordered" evidence="1">
    <location>
        <begin position="144"/>
        <end position="172"/>
    </location>
</feature>
<protein>
    <submittedName>
        <fullName evidence="2">Uncharacterized protein</fullName>
    </submittedName>
</protein>
<feature type="compositionally biased region" description="Polar residues" evidence="1">
    <location>
        <begin position="79"/>
        <end position="93"/>
    </location>
</feature>
<evidence type="ECO:0000313" key="2">
    <source>
        <dbReference type="EMBL" id="KAF9789751.1"/>
    </source>
</evidence>
<gene>
    <name evidence="2" type="ORF">BJ322DRAFT_554598</name>
</gene>
<evidence type="ECO:0000256" key="1">
    <source>
        <dbReference type="SAM" id="MobiDB-lite"/>
    </source>
</evidence>